<accession>A0A062UD22</accession>
<dbReference type="Gene3D" id="2.40.170.20">
    <property type="entry name" value="TonB-dependent receptor, beta-barrel domain"/>
    <property type="match status" value="1"/>
</dbReference>
<evidence type="ECO:0000256" key="3">
    <source>
        <dbReference type="ARBA" id="ARBA00022452"/>
    </source>
</evidence>
<keyword evidence="6" id="KW-0408">Iron</keyword>
<dbReference type="PANTHER" id="PTHR32552:SF81">
    <property type="entry name" value="TONB-DEPENDENT OUTER MEMBRANE RECEPTOR"/>
    <property type="match status" value="1"/>
</dbReference>
<dbReference type="InterPro" id="IPR000531">
    <property type="entry name" value="Beta-barrel_TonB"/>
</dbReference>
<evidence type="ECO:0000256" key="6">
    <source>
        <dbReference type="ARBA" id="ARBA00023004"/>
    </source>
</evidence>
<evidence type="ECO:0000256" key="12">
    <source>
        <dbReference type="RuleBase" id="RU003357"/>
    </source>
</evidence>
<evidence type="ECO:0000313" key="16">
    <source>
        <dbReference type="EMBL" id="KCZ56192.1"/>
    </source>
</evidence>
<keyword evidence="13" id="KW-0732">Signal</keyword>
<proteinExistence type="inferred from homology"/>
<feature type="signal peptide" evidence="13">
    <location>
        <begin position="1"/>
        <end position="26"/>
    </location>
</feature>
<evidence type="ECO:0000256" key="11">
    <source>
        <dbReference type="PROSITE-ProRule" id="PRU01360"/>
    </source>
</evidence>
<gene>
    <name evidence="16" type="ORF">HY30_08020</name>
</gene>
<dbReference type="Pfam" id="PF00593">
    <property type="entry name" value="TonB_dep_Rec_b-barrel"/>
    <property type="match status" value="1"/>
</dbReference>
<dbReference type="Proteomes" id="UP000027190">
    <property type="component" value="Unassembled WGS sequence"/>
</dbReference>
<evidence type="ECO:0000259" key="15">
    <source>
        <dbReference type="Pfam" id="PF07715"/>
    </source>
</evidence>
<sequence length="751" mass="80377">MLRFMLFATTAMTVAVNGIAPASAQAVEDAASQAPSEGAEEEVRLGEVVVTARRREERLSEVPTAASVIGGNALTERGGASTSGELLADQPSVRFNNLNSSVTSELSIRASSTARATNGDPSVGLYRNASYIGGGGIGGRNFALIDFLDIGRVEVLRGTQGALYGRNAVGGAVNIVSAQPEFETSGYLKAQYGIENENLRGEGVVNRALSDTLAVRFSGFAVGQESGFFYNPVNDVYFDREEGHGLRAQLRYSSGPLDLLFLAETQVLETPSIHYQIEIPAGTPGFPGGYIQDRFNYPWNTPPSAEQDVDSYQIVAKYDLDWAQLNSTTLYRERVSAYDLDADAINAQERADAIAAGSILAVVPLDVNSAAFVRDTTTSFNQDVHLTGEAIDGRLNWLAGIDLLLLESDYSVENARTPTLANPSTGSISPVDLEYNSYAAYGSLGYDLTERLNLTGELRYTQDDRSLSSRLFDRGTGAPLGGAARVVDGSIEPSNLSYNATAAFKLTSSILTYAKAGTSYRAGGFNTNLGDPRQPRPIDAAFDDETSQSYEIGLKGTLGSHSYFAIAAYMNDQENLIAQTDNGCALTNPTCPVAATSFLTNAGDAESRGVEGEISSLFDIAGGKLSTGFSLSYQEGEVISGRFEGLDLAQVPEWLGSATLNYRRPIGPDSEAFANFVYTAQTGGVQELSATTAPLDDFGLINLRLGARFGKVSVTAFARNLTDEVHFVARAPTINRYSQPRLTGIELRYDF</sequence>
<keyword evidence="8 12" id="KW-0798">TonB box</keyword>
<feature type="domain" description="TonB-dependent receptor-like beta-barrel" evidence="14">
    <location>
        <begin position="290"/>
        <end position="721"/>
    </location>
</feature>
<evidence type="ECO:0000259" key="14">
    <source>
        <dbReference type="Pfam" id="PF00593"/>
    </source>
</evidence>
<organism evidence="16 17">
    <name type="scientific">Hyphomonas chukchiensis</name>
    <dbReference type="NCBI Taxonomy" id="1280947"/>
    <lineage>
        <taxon>Bacteria</taxon>
        <taxon>Pseudomonadati</taxon>
        <taxon>Pseudomonadota</taxon>
        <taxon>Alphaproteobacteria</taxon>
        <taxon>Hyphomonadales</taxon>
        <taxon>Hyphomonadaceae</taxon>
        <taxon>Hyphomonas</taxon>
    </lineage>
</organism>
<comment type="caution">
    <text evidence="16">The sequence shown here is derived from an EMBL/GenBank/DDBJ whole genome shotgun (WGS) entry which is preliminary data.</text>
</comment>
<dbReference type="SUPFAM" id="SSF56935">
    <property type="entry name" value="Porins"/>
    <property type="match status" value="1"/>
</dbReference>
<keyword evidence="2 11" id="KW-0813">Transport</keyword>
<protein>
    <recommendedName>
        <fullName evidence="18">TonB-dependent receptor plug domain-containing protein</fullName>
    </recommendedName>
</protein>
<evidence type="ECO:0000256" key="1">
    <source>
        <dbReference type="ARBA" id="ARBA00004571"/>
    </source>
</evidence>
<dbReference type="InterPro" id="IPR012910">
    <property type="entry name" value="Plug_dom"/>
</dbReference>
<keyword evidence="10 11" id="KW-0998">Cell outer membrane</keyword>
<name>A0A062UD22_9PROT</name>
<keyword evidence="4" id="KW-0410">Iron transport</keyword>
<reference evidence="16 17" key="1">
    <citation type="journal article" date="2014" name="Antonie Van Leeuwenhoek">
        <title>Hyphomonas beringensis sp. nov. and Hyphomonas chukchiensis sp. nov., isolated from surface seawater of the Bering Sea and Chukchi Sea.</title>
        <authorList>
            <person name="Li C."/>
            <person name="Lai Q."/>
            <person name="Li G."/>
            <person name="Dong C."/>
            <person name="Wang J."/>
            <person name="Liao Y."/>
            <person name="Shao Z."/>
        </authorList>
    </citation>
    <scope>NUCLEOTIDE SEQUENCE [LARGE SCALE GENOMIC DNA]</scope>
    <source>
        <strain evidence="16 17">BH-BN04-4</strain>
    </source>
</reference>
<dbReference type="OrthoDB" id="7179662at2"/>
<evidence type="ECO:0000256" key="2">
    <source>
        <dbReference type="ARBA" id="ARBA00022448"/>
    </source>
</evidence>
<dbReference type="PANTHER" id="PTHR32552">
    <property type="entry name" value="FERRICHROME IRON RECEPTOR-RELATED"/>
    <property type="match status" value="1"/>
</dbReference>
<evidence type="ECO:0000256" key="9">
    <source>
        <dbReference type="ARBA" id="ARBA00023136"/>
    </source>
</evidence>
<dbReference type="GO" id="GO:0009279">
    <property type="term" value="C:cell outer membrane"/>
    <property type="evidence" value="ECO:0007669"/>
    <property type="project" value="UniProtKB-SubCell"/>
</dbReference>
<dbReference type="InterPro" id="IPR036942">
    <property type="entry name" value="Beta-barrel_TonB_sf"/>
</dbReference>
<dbReference type="EMBL" id="AWFG01000052">
    <property type="protein sequence ID" value="KCZ56192.1"/>
    <property type="molecule type" value="Genomic_DNA"/>
</dbReference>
<keyword evidence="7" id="KW-0406">Ion transport</keyword>
<keyword evidence="17" id="KW-1185">Reference proteome</keyword>
<dbReference type="PROSITE" id="PS52016">
    <property type="entry name" value="TONB_DEPENDENT_REC_3"/>
    <property type="match status" value="1"/>
</dbReference>
<evidence type="ECO:0000256" key="5">
    <source>
        <dbReference type="ARBA" id="ARBA00022692"/>
    </source>
</evidence>
<evidence type="ECO:0008006" key="18">
    <source>
        <dbReference type="Google" id="ProtNLM"/>
    </source>
</evidence>
<feature type="chain" id="PRO_5001614603" description="TonB-dependent receptor plug domain-containing protein" evidence="13">
    <location>
        <begin position="27"/>
        <end position="751"/>
    </location>
</feature>
<keyword evidence="5 11" id="KW-0812">Transmembrane</keyword>
<dbReference type="Pfam" id="PF07715">
    <property type="entry name" value="Plug"/>
    <property type="match status" value="1"/>
</dbReference>
<keyword evidence="9 11" id="KW-0472">Membrane</keyword>
<dbReference type="InterPro" id="IPR039426">
    <property type="entry name" value="TonB-dep_rcpt-like"/>
</dbReference>
<evidence type="ECO:0000256" key="13">
    <source>
        <dbReference type="SAM" id="SignalP"/>
    </source>
</evidence>
<dbReference type="RefSeq" id="WP_034742465.1">
    <property type="nucleotide sequence ID" value="NZ_AWFG01000052.1"/>
</dbReference>
<comment type="subcellular location">
    <subcellularLocation>
        <location evidence="1 11">Cell outer membrane</location>
        <topology evidence="1 11">Multi-pass membrane protein</topology>
    </subcellularLocation>
</comment>
<dbReference type="GO" id="GO:0006826">
    <property type="term" value="P:iron ion transport"/>
    <property type="evidence" value="ECO:0007669"/>
    <property type="project" value="UniProtKB-KW"/>
</dbReference>
<evidence type="ECO:0000256" key="10">
    <source>
        <dbReference type="ARBA" id="ARBA00023237"/>
    </source>
</evidence>
<comment type="similarity">
    <text evidence="11 12">Belongs to the TonB-dependent receptor family.</text>
</comment>
<evidence type="ECO:0000256" key="7">
    <source>
        <dbReference type="ARBA" id="ARBA00023065"/>
    </source>
</evidence>
<keyword evidence="3 11" id="KW-1134">Transmembrane beta strand</keyword>
<dbReference type="AlphaFoldDB" id="A0A062UD22"/>
<evidence type="ECO:0000313" key="17">
    <source>
        <dbReference type="Proteomes" id="UP000027190"/>
    </source>
</evidence>
<evidence type="ECO:0000256" key="4">
    <source>
        <dbReference type="ARBA" id="ARBA00022496"/>
    </source>
</evidence>
<evidence type="ECO:0000256" key="8">
    <source>
        <dbReference type="ARBA" id="ARBA00023077"/>
    </source>
</evidence>
<dbReference type="eggNOG" id="COG4206">
    <property type="taxonomic scope" value="Bacteria"/>
</dbReference>
<dbReference type="PATRIC" id="fig|1280947.3.peg.3016"/>
<feature type="domain" description="TonB-dependent receptor plug" evidence="15">
    <location>
        <begin position="59"/>
        <end position="172"/>
    </location>
</feature>
<dbReference type="STRING" id="1280947.HY30_08020"/>